<feature type="transmembrane region" description="Helical" evidence="2">
    <location>
        <begin position="54"/>
        <end position="77"/>
    </location>
</feature>
<keyword evidence="4" id="KW-1185">Reference proteome</keyword>
<keyword evidence="2" id="KW-0812">Transmembrane</keyword>
<keyword evidence="2" id="KW-1133">Transmembrane helix</keyword>
<feature type="region of interest" description="Disordered" evidence="1">
    <location>
        <begin position="112"/>
        <end position="142"/>
    </location>
</feature>
<organism evidence="3 4">
    <name type="scientific">Kocuria atrinae</name>
    <dbReference type="NCBI Taxonomy" id="592377"/>
    <lineage>
        <taxon>Bacteria</taxon>
        <taxon>Bacillati</taxon>
        <taxon>Actinomycetota</taxon>
        <taxon>Actinomycetes</taxon>
        <taxon>Micrococcales</taxon>
        <taxon>Micrococcaceae</taxon>
        <taxon>Kocuria</taxon>
    </lineage>
</organism>
<dbReference type="EMBL" id="BAAAQA010000006">
    <property type="protein sequence ID" value="GAA2112303.1"/>
    <property type="molecule type" value="Genomic_DNA"/>
</dbReference>
<evidence type="ECO:0000313" key="3">
    <source>
        <dbReference type="EMBL" id="GAA2112303.1"/>
    </source>
</evidence>
<proteinExistence type="predicted"/>
<sequence length="142" mass="15211">MSSPTPAPGHPDHTDRPATPSRAESAGWSNPMEAELEHHGSHKRSPRGRSPLQLVVLIVGLLCLLVGVAGFLPAVTVNDNILWFSDQHYGIHALVGLVGLALIVYSVLRGPHSRRTNPSSRRGPATAEDDDPQDRPGSPRIA</sequence>
<gene>
    <name evidence="3" type="ORF">GCM10009824_08320</name>
</gene>
<comment type="caution">
    <text evidence="3">The sequence shown here is derived from an EMBL/GenBank/DDBJ whole genome shotgun (WGS) entry which is preliminary data.</text>
</comment>
<accession>A0ABN2XH84</accession>
<feature type="region of interest" description="Disordered" evidence="1">
    <location>
        <begin position="1"/>
        <end position="48"/>
    </location>
</feature>
<protein>
    <submittedName>
        <fullName evidence="3">Uncharacterized protein</fullName>
    </submittedName>
</protein>
<evidence type="ECO:0000256" key="1">
    <source>
        <dbReference type="SAM" id="MobiDB-lite"/>
    </source>
</evidence>
<feature type="transmembrane region" description="Helical" evidence="2">
    <location>
        <begin position="89"/>
        <end position="108"/>
    </location>
</feature>
<dbReference type="RefSeq" id="WP_344223756.1">
    <property type="nucleotide sequence ID" value="NZ_BAAAQA010000006.1"/>
</dbReference>
<evidence type="ECO:0000256" key="2">
    <source>
        <dbReference type="SAM" id="Phobius"/>
    </source>
</evidence>
<reference evidence="3 4" key="1">
    <citation type="journal article" date="2019" name="Int. J. Syst. Evol. Microbiol.">
        <title>The Global Catalogue of Microorganisms (GCM) 10K type strain sequencing project: providing services to taxonomists for standard genome sequencing and annotation.</title>
        <authorList>
            <consortium name="The Broad Institute Genomics Platform"/>
            <consortium name="The Broad Institute Genome Sequencing Center for Infectious Disease"/>
            <person name="Wu L."/>
            <person name="Ma J."/>
        </authorList>
    </citation>
    <scope>NUCLEOTIDE SEQUENCE [LARGE SCALE GENOMIC DNA]</scope>
    <source>
        <strain evidence="3 4">JCM 15914</strain>
    </source>
</reference>
<evidence type="ECO:0000313" key="4">
    <source>
        <dbReference type="Proteomes" id="UP001500166"/>
    </source>
</evidence>
<name>A0ABN2XH84_9MICC</name>
<dbReference type="Proteomes" id="UP001500166">
    <property type="component" value="Unassembled WGS sequence"/>
</dbReference>
<keyword evidence="2" id="KW-0472">Membrane</keyword>